<gene>
    <name evidence="1" type="ORF">FB547_1244</name>
</gene>
<evidence type="ECO:0000313" key="1">
    <source>
        <dbReference type="EMBL" id="TWD73491.1"/>
    </source>
</evidence>
<reference evidence="1 2" key="1">
    <citation type="submission" date="2019-06" db="EMBL/GenBank/DDBJ databases">
        <title>Sorghum-associated microbial communities from plants grown in Nebraska, USA.</title>
        <authorList>
            <person name="Schachtman D."/>
        </authorList>
    </citation>
    <scope>NUCLEOTIDE SEQUENCE [LARGE SCALE GENOMIC DNA]</scope>
    <source>
        <strain evidence="1 2">T529</strain>
    </source>
</reference>
<dbReference type="AlphaFoldDB" id="A0A561B3S4"/>
<evidence type="ECO:0000313" key="2">
    <source>
        <dbReference type="Proteomes" id="UP000319722"/>
    </source>
</evidence>
<accession>A0A561B3S4</accession>
<organism evidence="1 2">
    <name type="scientific">Variovorax beijingensis</name>
    <dbReference type="NCBI Taxonomy" id="2496117"/>
    <lineage>
        <taxon>Bacteria</taxon>
        <taxon>Pseudomonadati</taxon>
        <taxon>Pseudomonadota</taxon>
        <taxon>Betaproteobacteria</taxon>
        <taxon>Burkholderiales</taxon>
        <taxon>Comamonadaceae</taxon>
        <taxon>Variovorax</taxon>
    </lineage>
</organism>
<name>A0A561B3S4_9BURK</name>
<protein>
    <submittedName>
        <fullName evidence="1">Uncharacterized protein</fullName>
    </submittedName>
</protein>
<dbReference type="RefSeq" id="WP_145747732.1">
    <property type="nucleotide sequence ID" value="NZ_VIVL01000024.1"/>
</dbReference>
<dbReference type="EMBL" id="VIVL01000024">
    <property type="protein sequence ID" value="TWD73491.1"/>
    <property type="molecule type" value="Genomic_DNA"/>
</dbReference>
<dbReference type="Proteomes" id="UP000319722">
    <property type="component" value="Unassembled WGS sequence"/>
</dbReference>
<proteinExistence type="predicted"/>
<dbReference type="OrthoDB" id="5645662at2"/>
<comment type="caution">
    <text evidence="1">The sequence shown here is derived from an EMBL/GenBank/DDBJ whole genome shotgun (WGS) entry which is preliminary data.</text>
</comment>
<sequence>MFVFATCFATTSFTSLVSVDLRYTPEPTAADPSPVTAPFINGTGSGYDAAMADVRNGSMSSTGTLSYVPTWWFAGESTKLRGMLGLAPCVFG</sequence>